<accession>A0A250FQD7</accession>
<evidence type="ECO:0000259" key="1">
    <source>
        <dbReference type="Pfam" id="PF09346"/>
    </source>
</evidence>
<evidence type="ECO:0000313" key="3">
    <source>
        <dbReference type="Proteomes" id="UP000217250"/>
    </source>
</evidence>
<dbReference type="Proteomes" id="UP000217250">
    <property type="component" value="Chromosome"/>
</dbReference>
<dbReference type="InterPro" id="IPR018958">
    <property type="entry name" value="Knr4/Smi1-like_dom"/>
</dbReference>
<protein>
    <recommendedName>
        <fullName evidence="1">Knr4/Smi1-like domain-containing protein</fullName>
    </recommendedName>
</protein>
<dbReference type="Gene3D" id="3.40.1580.10">
    <property type="entry name" value="SMI1/KNR4-like"/>
    <property type="match status" value="1"/>
</dbReference>
<dbReference type="InterPro" id="IPR037883">
    <property type="entry name" value="Knr4/Smi1-like_sf"/>
</dbReference>
<dbReference type="EMBL" id="CP022386">
    <property type="protein sequence ID" value="ATA86278.1"/>
    <property type="molecule type" value="Genomic_DNA"/>
</dbReference>
<dbReference type="OrthoDB" id="3375677at2"/>
<dbReference type="KEGG" id="cgh:CGC50_03360"/>
<evidence type="ECO:0000313" key="2">
    <source>
        <dbReference type="EMBL" id="ATA86278.1"/>
    </source>
</evidence>
<dbReference type="AlphaFoldDB" id="A0A250FQD7"/>
<gene>
    <name evidence="2" type="ORF">CGC50_03360</name>
</gene>
<name>A0A250FQD7_9FLAO</name>
<dbReference type="Pfam" id="PF09346">
    <property type="entry name" value="SMI1_KNR4"/>
    <property type="match status" value="1"/>
</dbReference>
<sequence>MQKINEIIVEIERDKDCMVRKLPTPHKNVPLGLPEDLTFYLENYHSIVFFPKAPYSIKIVGLTEFERANKVLIGEEHKEDMSHNWFLIADDSHSQYITIDLSKDRWGYCYDSFWDRYGVVGEQAIIAKSFTELLERIYACKGQQWYWLNSAFISYGDAYDSI</sequence>
<feature type="domain" description="Knr4/Smi1-like" evidence="1">
    <location>
        <begin position="33"/>
        <end position="136"/>
    </location>
</feature>
<reference evidence="3" key="1">
    <citation type="submission" date="2017-06" db="EMBL/GenBank/DDBJ databases">
        <title>Capnocytophaga spp. assemblies.</title>
        <authorList>
            <person name="Gulvik C.A."/>
        </authorList>
    </citation>
    <scope>NUCLEOTIDE SEQUENCE [LARGE SCALE GENOMIC DNA]</scope>
    <source>
        <strain evidence="3">H1496</strain>
    </source>
</reference>
<organism evidence="2 3">
    <name type="scientific">Capnocytophaga gingivalis</name>
    <dbReference type="NCBI Taxonomy" id="1017"/>
    <lineage>
        <taxon>Bacteria</taxon>
        <taxon>Pseudomonadati</taxon>
        <taxon>Bacteroidota</taxon>
        <taxon>Flavobacteriia</taxon>
        <taxon>Flavobacteriales</taxon>
        <taxon>Flavobacteriaceae</taxon>
        <taxon>Capnocytophaga</taxon>
    </lineage>
</organism>
<dbReference type="SUPFAM" id="SSF160631">
    <property type="entry name" value="SMI1/KNR4-like"/>
    <property type="match status" value="1"/>
</dbReference>
<proteinExistence type="predicted"/>